<organism evidence="2 3">
    <name type="scientific">Opisthorchis viverrini</name>
    <name type="common">Southeast Asian liver fluke</name>
    <dbReference type="NCBI Taxonomy" id="6198"/>
    <lineage>
        <taxon>Eukaryota</taxon>
        <taxon>Metazoa</taxon>
        <taxon>Spiralia</taxon>
        <taxon>Lophotrochozoa</taxon>
        <taxon>Platyhelminthes</taxon>
        <taxon>Trematoda</taxon>
        <taxon>Digenea</taxon>
        <taxon>Opisthorchiida</taxon>
        <taxon>Opisthorchiata</taxon>
        <taxon>Opisthorchiidae</taxon>
        <taxon>Opisthorchis</taxon>
    </lineage>
</organism>
<keyword evidence="1" id="KW-0732">Signal</keyword>
<dbReference type="Proteomes" id="UP000243686">
    <property type="component" value="Unassembled WGS sequence"/>
</dbReference>
<gene>
    <name evidence="2" type="ORF">X801_08451</name>
</gene>
<name>A0A1S8WMN7_OPIVI</name>
<feature type="signal peptide" evidence="1">
    <location>
        <begin position="1"/>
        <end position="22"/>
    </location>
</feature>
<dbReference type="AlphaFoldDB" id="A0A1S8WMN7"/>
<sequence>MTTHKLMHFSYLLLMLMGLLRSTEFCEPIPAENQFRRLCNLGGLRWEMQHLSAELNTNWQMGVEMGFCAKQCKSQPNCFGFNWWILGTACQLDNTGGSYVLSSSSAELYEMKCC</sequence>
<reference evidence="2 3" key="1">
    <citation type="submission" date="2015-03" db="EMBL/GenBank/DDBJ databases">
        <title>Draft genome of the nematode, Opisthorchis viverrini.</title>
        <authorList>
            <person name="Mitreva M."/>
        </authorList>
    </citation>
    <scope>NUCLEOTIDE SEQUENCE [LARGE SCALE GENOMIC DNA]</scope>
    <source>
        <strain evidence="2">Khon Kaen</strain>
    </source>
</reference>
<evidence type="ECO:0000313" key="2">
    <source>
        <dbReference type="EMBL" id="OON15742.1"/>
    </source>
</evidence>
<proteinExistence type="predicted"/>
<protein>
    <recommendedName>
        <fullName evidence="4">Apple domain-containing protein</fullName>
    </recommendedName>
</protein>
<evidence type="ECO:0000256" key="1">
    <source>
        <dbReference type="SAM" id="SignalP"/>
    </source>
</evidence>
<feature type="chain" id="PRO_5012164805" description="Apple domain-containing protein" evidence="1">
    <location>
        <begin position="23"/>
        <end position="114"/>
    </location>
</feature>
<accession>A0A1S8WMN7</accession>
<keyword evidence="3" id="KW-1185">Reference proteome</keyword>
<feature type="non-terminal residue" evidence="2">
    <location>
        <position position="114"/>
    </location>
</feature>
<evidence type="ECO:0008006" key="4">
    <source>
        <dbReference type="Google" id="ProtNLM"/>
    </source>
</evidence>
<evidence type="ECO:0000313" key="3">
    <source>
        <dbReference type="Proteomes" id="UP000243686"/>
    </source>
</evidence>
<dbReference type="EMBL" id="KV902753">
    <property type="protein sequence ID" value="OON15742.1"/>
    <property type="molecule type" value="Genomic_DNA"/>
</dbReference>